<dbReference type="InterPro" id="IPR029052">
    <property type="entry name" value="Metallo-depent_PP-like"/>
</dbReference>
<dbReference type="SUPFAM" id="SSF56300">
    <property type="entry name" value="Metallo-dependent phosphatases"/>
    <property type="match status" value="1"/>
</dbReference>
<keyword evidence="3" id="KW-0547">Nucleotide-binding</keyword>
<evidence type="ECO:0000313" key="6">
    <source>
        <dbReference type="EMBL" id="MET4723919.1"/>
    </source>
</evidence>
<evidence type="ECO:0000259" key="5">
    <source>
        <dbReference type="Pfam" id="PF02872"/>
    </source>
</evidence>
<keyword evidence="3 6" id="KW-0378">Hydrolase</keyword>
<dbReference type="Proteomes" id="UP001549291">
    <property type="component" value="Unassembled WGS sequence"/>
</dbReference>
<dbReference type="PANTHER" id="PTHR11575">
    <property type="entry name" value="5'-NUCLEOTIDASE-RELATED"/>
    <property type="match status" value="1"/>
</dbReference>
<dbReference type="Gene3D" id="3.90.780.10">
    <property type="entry name" value="5'-Nucleotidase, C-terminal domain"/>
    <property type="match status" value="1"/>
</dbReference>
<feature type="signal peptide" evidence="3">
    <location>
        <begin position="1"/>
        <end position="42"/>
    </location>
</feature>
<accession>A0ABV2S405</accession>
<evidence type="ECO:0000313" key="7">
    <source>
        <dbReference type="Proteomes" id="UP001549291"/>
    </source>
</evidence>
<dbReference type="Pfam" id="PF02872">
    <property type="entry name" value="5_nucleotid_C"/>
    <property type="match status" value="1"/>
</dbReference>
<organism evidence="6 7">
    <name type="scientific">Bradyrhizobium japonicum</name>
    <dbReference type="NCBI Taxonomy" id="375"/>
    <lineage>
        <taxon>Bacteria</taxon>
        <taxon>Pseudomonadati</taxon>
        <taxon>Pseudomonadota</taxon>
        <taxon>Alphaproteobacteria</taxon>
        <taxon>Hyphomicrobiales</taxon>
        <taxon>Nitrobacteraceae</taxon>
        <taxon>Bradyrhizobium</taxon>
    </lineage>
</organism>
<dbReference type="InterPro" id="IPR008334">
    <property type="entry name" value="5'-Nucleotdase_C"/>
</dbReference>
<feature type="chain" id="PRO_5044956873" evidence="3">
    <location>
        <begin position="43"/>
        <end position="573"/>
    </location>
</feature>
<evidence type="ECO:0000256" key="1">
    <source>
        <dbReference type="ARBA" id="ARBA00006654"/>
    </source>
</evidence>
<dbReference type="SUPFAM" id="SSF55816">
    <property type="entry name" value="5'-nucleotidase (syn. UDP-sugar hydrolase), C-terminal domain"/>
    <property type="match status" value="1"/>
</dbReference>
<comment type="similarity">
    <text evidence="1 3">Belongs to the 5'-nucleotidase family.</text>
</comment>
<comment type="caution">
    <text evidence="6">The sequence shown here is derived from an EMBL/GenBank/DDBJ whole genome shotgun (WGS) entry which is preliminary data.</text>
</comment>
<dbReference type="Gene3D" id="3.60.21.10">
    <property type="match status" value="1"/>
</dbReference>
<dbReference type="CDD" id="cd07412">
    <property type="entry name" value="MPP_YhcR_N"/>
    <property type="match status" value="1"/>
</dbReference>
<dbReference type="PRINTS" id="PR01607">
    <property type="entry name" value="APYRASEFAMLY"/>
</dbReference>
<dbReference type="EMBL" id="JBEPTQ010000002">
    <property type="protein sequence ID" value="MET4723919.1"/>
    <property type="molecule type" value="Genomic_DNA"/>
</dbReference>
<dbReference type="PROSITE" id="PS00785">
    <property type="entry name" value="5_NUCLEOTIDASE_1"/>
    <property type="match status" value="1"/>
</dbReference>
<dbReference type="InterPro" id="IPR004843">
    <property type="entry name" value="Calcineurin-like_PHP"/>
</dbReference>
<dbReference type="EC" id="3.1.3.5" evidence="6"/>
<feature type="domain" description="Calcineurin-like phosphoesterase" evidence="4">
    <location>
        <begin position="50"/>
        <end position="301"/>
    </location>
</feature>
<protein>
    <submittedName>
        <fullName evidence="6">5'-nucleotidase</fullName>
        <ecNumber evidence="6">3.1.3.5</ecNumber>
    </submittedName>
</protein>
<gene>
    <name evidence="6" type="ORF">ABIF63_008025</name>
</gene>
<evidence type="ECO:0000259" key="4">
    <source>
        <dbReference type="Pfam" id="PF00149"/>
    </source>
</evidence>
<sequence length="573" mass="60773">MRSASTKGFVKSSRGMTNLGSMRHLFRLTAFTLALATLPASAQTAAPVELRILAINDFHGNLRPPPGGIRIGDPEDKSKKVTVAAGGAEYMATLVKQLREGHTNTIFVAAGDLIGASPFLSAMFHDEPSVESLSMMGLAITSVGNHEFDEGKTELLRMQNGGCHPVDGCQGPHPFTGAKFHYLAASTVETATGKSVLPPYEIREFEGIPVAFIGLTLKGTAGIVSPSGIAGLEFRDEAETVNALVPQLKARGVEAIVVLIHQGGEPSGDYNECPAITGPIVDIVKKFDRAVDVVVSGHTHRAYVCDIDGRLVTSGDKYGTLVTAIDLKLDPATRDIVSAKAENVIVANASLAKDPEQTALIEAYDKLSAPIANRPAGSVTQTLSRVPNEAGESALGDVIADAQLAATKDPKDGSAVIALTNPGGIRTDIVPKENGAVSFGELFASQPFRNRLVTMTLTGSQLKDMLEQQWLDPKRPRILQVSNGFSYSWDATKPFGERISLEKMTLNGKPIEPGSGYRVTVNDYLAVGGDGFTAAKQGTAQQYGGYDADALFAFFRAHGPIGPLPPTRILRVN</sequence>
<dbReference type="Pfam" id="PF00149">
    <property type="entry name" value="Metallophos"/>
    <property type="match status" value="1"/>
</dbReference>
<dbReference type="PANTHER" id="PTHR11575:SF24">
    <property type="entry name" value="5'-NUCLEOTIDASE"/>
    <property type="match status" value="1"/>
</dbReference>
<dbReference type="InterPro" id="IPR006179">
    <property type="entry name" value="5_nucleotidase/apyrase"/>
</dbReference>
<keyword evidence="2 3" id="KW-0732">Signal</keyword>
<reference evidence="6 7" key="1">
    <citation type="submission" date="2024-06" db="EMBL/GenBank/DDBJ databases">
        <title>Genomic Encyclopedia of Type Strains, Phase V (KMG-V): Genome sequencing to study the core and pangenomes of soil and plant-associated prokaryotes.</title>
        <authorList>
            <person name="Whitman W."/>
        </authorList>
    </citation>
    <scope>NUCLEOTIDE SEQUENCE [LARGE SCALE GENOMIC DNA]</scope>
    <source>
        <strain evidence="6 7">USDA 160</strain>
    </source>
</reference>
<evidence type="ECO:0000256" key="3">
    <source>
        <dbReference type="RuleBase" id="RU362119"/>
    </source>
</evidence>
<feature type="domain" description="5'-Nucleotidase C-terminal" evidence="5">
    <location>
        <begin position="378"/>
        <end position="536"/>
    </location>
</feature>
<proteinExistence type="inferred from homology"/>
<dbReference type="GO" id="GO:0008253">
    <property type="term" value="F:5'-nucleotidase activity"/>
    <property type="evidence" value="ECO:0007669"/>
    <property type="project" value="UniProtKB-EC"/>
</dbReference>
<name>A0ABV2S405_BRAJP</name>
<dbReference type="InterPro" id="IPR006146">
    <property type="entry name" value="5'-Nucleotdase_CS"/>
</dbReference>
<keyword evidence="7" id="KW-1185">Reference proteome</keyword>
<dbReference type="InterPro" id="IPR036907">
    <property type="entry name" value="5'-Nucleotdase_C_sf"/>
</dbReference>
<dbReference type="InterPro" id="IPR041831">
    <property type="entry name" value="YhcR_MPP"/>
</dbReference>
<evidence type="ECO:0000256" key="2">
    <source>
        <dbReference type="ARBA" id="ARBA00022729"/>
    </source>
</evidence>